<dbReference type="InterPro" id="IPR028960">
    <property type="entry name" value="Imm27"/>
</dbReference>
<dbReference type="RefSeq" id="WP_259082500.1">
    <property type="nucleotide sequence ID" value="NZ_JANUBB010000018.1"/>
</dbReference>
<evidence type="ECO:0000313" key="1">
    <source>
        <dbReference type="EMBL" id="MCS3953175.1"/>
    </source>
</evidence>
<dbReference type="AlphaFoldDB" id="A0A9X2UAR5"/>
<protein>
    <submittedName>
        <fullName evidence="1">Uncharacterized protein</fullName>
    </submittedName>
</protein>
<sequence>MTDSDTTRIGGRGGDVERARRMAHAFERLAVGEEGWSALLRDPSTSALWEQTWPHSEEHGGGPMRLSRIGEQEAREKYGAAALSQEKIGP</sequence>
<dbReference type="EMBL" id="JANUBB010000018">
    <property type="protein sequence ID" value="MCS3953175.1"/>
    <property type="molecule type" value="Genomic_DNA"/>
</dbReference>
<accession>A0A9X2UAR5</accession>
<evidence type="ECO:0000313" key="2">
    <source>
        <dbReference type="Proteomes" id="UP001155010"/>
    </source>
</evidence>
<reference evidence="1" key="1">
    <citation type="submission" date="2022-08" db="EMBL/GenBank/DDBJ databases">
        <title>Genomic Encyclopedia of Type Strains, Phase V (KMG-V): Genome sequencing to study the core and pangenomes of soil and plant-associated prokaryotes.</title>
        <authorList>
            <person name="Whitman W."/>
        </authorList>
    </citation>
    <scope>NUCLEOTIDE SEQUENCE</scope>
    <source>
        <strain evidence="1">SP2017</strain>
    </source>
</reference>
<dbReference type="Pfam" id="PF15590">
    <property type="entry name" value="Imm27"/>
    <property type="match status" value="1"/>
</dbReference>
<name>A0A9X2UAR5_9BACT</name>
<dbReference type="Proteomes" id="UP001155010">
    <property type="component" value="Unassembled WGS sequence"/>
</dbReference>
<organism evidence="1 2">
    <name type="scientific">Salinibacter ruber</name>
    <dbReference type="NCBI Taxonomy" id="146919"/>
    <lineage>
        <taxon>Bacteria</taxon>
        <taxon>Pseudomonadati</taxon>
        <taxon>Rhodothermota</taxon>
        <taxon>Rhodothermia</taxon>
        <taxon>Rhodothermales</taxon>
        <taxon>Salinibacteraceae</taxon>
        <taxon>Salinibacter</taxon>
    </lineage>
</organism>
<gene>
    <name evidence="1" type="ORF">GGP83_003150</name>
</gene>
<proteinExistence type="predicted"/>
<comment type="caution">
    <text evidence="1">The sequence shown here is derived from an EMBL/GenBank/DDBJ whole genome shotgun (WGS) entry which is preliminary data.</text>
</comment>